<dbReference type="GO" id="GO:0046872">
    <property type="term" value="F:metal ion binding"/>
    <property type="evidence" value="ECO:0007669"/>
    <property type="project" value="UniProtKB-KW"/>
</dbReference>
<comment type="cofactor">
    <cofactor evidence="1">
        <name>[4Fe-4S] cluster</name>
        <dbReference type="ChEBI" id="CHEBI:49883"/>
    </cofactor>
</comment>
<evidence type="ECO:0000313" key="11">
    <source>
        <dbReference type="EMBL" id="KTB48279.1"/>
    </source>
</evidence>
<name>A0A0W0GI83_9CHLR</name>
<dbReference type="GO" id="GO:0031419">
    <property type="term" value="F:cobalamin binding"/>
    <property type="evidence" value="ECO:0007669"/>
    <property type="project" value="InterPro"/>
</dbReference>
<comment type="caution">
    <text evidence="11">The sequence shown here is derived from an EMBL/GenBank/DDBJ whole genome shotgun (WGS) entry which is preliminary data.</text>
</comment>
<dbReference type="InterPro" id="IPR007197">
    <property type="entry name" value="rSAM"/>
</dbReference>
<dbReference type="PROSITE" id="PS51332">
    <property type="entry name" value="B12_BINDING"/>
    <property type="match status" value="1"/>
</dbReference>
<dbReference type="InterPro" id="IPR058240">
    <property type="entry name" value="rSAM_sf"/>
</dbReference>
<evidence type="ECO:0000256" key="7">
    <source>
        <dbReference type="ARBA" id="ARBA00023014"/>
    </source>
</evidence>
<dbReference type="PANTHER" id="PTHR43409">
    <property type="entry name" value="ANAEROBIC MAGNESIUM-PROTOPORPHYRIN IX MONOMETHYL ESTER CYCLASE-RELATED"/>
    <property type="match status" value="1"/>
</dbReference>
<keyword evidence="5" id="KW-0479">Metal-binding</keyword>
<dbReference type="PROSITE" id="PS51918">
    <property type="entry name" value="RADICAL_SAM"/>
    <property type="match status" value="1"/>
</dbReference>
<feature type="domain" description="Radical SAM core" evidence="10">
    <location>
        <begin position="179"/>
        <end position="399"/>
    </location>
</feature>
<gene>
    <name evidence="11" type="ORF">DEALK_11240</name>
</gene>
<dbReference type="GO" id="GO:0051539">
    <property type="term" value="F:4 iron, 4 sulfur cluster binding"/>
    <property type="evidence" value="ECO:0007669"/>
    <property type="project" value="UniProtKB-KW"/>
</dbReference>
<evidence type="ECO:0000256" key="5">
    <source>
        <dbReference type="ARBA" id="ARBA00022723"/>
    </source>
</evidence>
<dbReference type="SFLD" id="SFLDG01123">
    <property type="entry name" value="methyltransferase_(Class_B)"/>
    <property type="match status" value="1"/>
</dbReference>
<proteinExistence type="predicted"/>
<sequence>MRVLLVTSPNPNYSAYYAKAYTNLPKGLLYLASYLEQLGHEVKVYDGFVDERKPEDFIDFKPQLIGFSVITGPNLEGAILQSKQFRALFPAVPIVWGNVHTSVLPKQTLSEPYIDYVVIGAGEYTLAELIDYLEKGDRKLNDIKGLGFKIDGQMVINEPRPFIKDLEALPDPAWHLVPVKKYSMIGINTSRGCVHRCAFCYNKAYNKGYIGYLSAERIISQIEFLRQHYDAKYIRFDEDNFTFNRKRLREFCNLLIERKINISWNCDSRADLSDADVALMAKAGCVAVGLGLESGSQRGLDFMQKDITVPEMERTFWSLVKHKIRTSVYIIYGYPTETVEDFNATHEMLKRLDNPYYMYNRFVPFPGSALYDYCVSQGVVTPPARLDDWPEFLIEYANKINLSHVPTEMMTEAAANWRANYAAQRIRFTLKHNPEYFLTLFKNPLKFLREVGELIKFHGQVNKFYKTVQRKLSGFSSSSQDSSLPLGIAPKPKIS</sequence>
<feature type="domain" description="B12-binding" evidence="9">
    <location>
        <begin position="1"/>
        <end position="140"/>
    </location>
</feature>
<dbReference type="PANTHER" id="PTHR43409:SF7">
    <property type="entry name" value="BLL1977 PROTEIN"/>
    <property type="match status" value="1"/>
</dbReference>
<keyword evidence="6" id="KW-0408">Iron</keyword>
<dbReference type="Gene3D" id="3.40.50.280">
    <property type="entry name" value="Cobalamin-binding domain"/>
    <property type="match status" value="1"/>
</dbReference>
<keyword evidence="12" id="KW-1185">Reference proteome</keyword>
<protein>
    <submittedName>
        <fullName evidence="11">Fe-S oxidoreductase</fullName>
    </submittedName>
</protein>
<dbReference type="CDD" id="cd02068">
    <property type="entry name" value="radical_SAM_B12_BD"/>
    <property type="match status" value="1"/>
</dbReference>
<evidence type="ECO:0000256" key="6">
    <source>
        <dbReference type="ARBA" id="ARBA00023004"/>
    </source>
</evidence>
<dbReference type="OrthoDB" id="100851at2"/>
<evidence type="ECO:0000256" key="4">
    <source>
        <dbReference type="ARBA" id="ARBA00022691"/>
    </source>
</evidence>
<keyword evidence="7" id="KW-0411">Iron-sulfur</keyword>
<dbReference type="InterPro" id="IPR023404">
    <property type="entry name" value="rSAM_horseshoe"/>
</dbReference>
<dbReference type="SUPFAM" id="SSF102114">
    <property type="entry name" value="Radical SAM enzymes"/>
    <property type="match status" value="1"/>
</dbReference>
<dbReference type="InterPro" id="IPR051198">
    <property type="entry name" value="BchE-like"/>
</dbReference>
<evidence type="ECO:0000259" key="10">
    <source>
        <dbReference type="PROSITE" id="PS51918"/>
    </source>
</evidence>
<evidence type="ECO:0000256" key="8">
    <source>
        <dbReference type="SAM" id="MobiDB-lite"/>
    </source>
</evidence>
<dbReference type="SMART" id="SM00729">
    <property type="entry name" value="Elp3"/>
    <property type="match status" value="1"/>
</dbReference>
<dbReference type="InterPro" id="IPR006158">
    <property type="entry name" value="Cobalamin-bd"/>
</dbReference>
<evidence type="ECO:0000256" key="1">
    <source>
        <dbReference type="ARBA" id="ARBA00001966"/>
    </source>
</evidence>
<dbReference type="SFLD" id="SFLDG01082">
    <property type="entry name" value="B12-binding_domain_containing"/>
    <property type="match status" value="1"/>
</dbReference>
<dbReference type="GO" id="GO:0003824">
    <property type="term" value="F:catalytic activity"/>
    <property type="evidence" value="ECO:0007669"/>
    <property type="project" value="InterPro"/>
</dbReference>
<dbReference type="InterPro" id="IPR006638">
    <property type="entry name" value="Elp3/MiaA/NifB-like_rSAM"/>
</dbReference>
<evidence type="ECO:0000313" key="12">
    <source>
        <dbReference type="Proteomes" id="UP000053947"/>
    </source>
</evidence>
<dbReference type="SFLD" id="SFLDS00029">
    <property type="entry name" value="Radical_SAM"/>
    <property type="match status" value="1"/>
</dbReference>
<dbReference type="SUPFAM" id="SSF52242">
    <property type="entry name" value="Cobalamin (vitamin B12)-binding domain"/>
    <property type="match status" value="1"/>
</dbReference>
<dbReference type="Pfam" id="PF02310">
    <property type="entry name" value="B12-binding"/>
    <property type="match status" value="1"/>
</dbReference>
<evidence type="ECO:0000256" key="3">
    <source>
        <dbReference type="ARBA" id="ARBA00022679"/>
    </source>
</evidence>
<dbReference type="Pfam" id="PF04055">
    <property type="entry name" value="Radical_SAM"/>
    <property type="match status" value="1"/>
</dbReference>
<feature type="region of interest" description="Disordered" evidence="8">
    <location>
        <begin position="475"/>
        <end position="495"/>
    </location>
</feature>
<keyword evidence="2" id="KW-0489">Methyltransferase</keyword>
<dbReference type="AlphaFoldDB" id="A0A0W0GI83"/>
<reference evidence="11 12" key="1">
    <citation type="submission" date="2015-06" db="EMBL/GenBank/DDBJ databases">
        <title>Genome sequence of the organohalide-respiring Dehalogenimonas alkenigignens type strain (IP3-3T).</title>
        <authorList>
            <person name="Key T.A."/>
            <person name="Richmond D.P."/>
            <person name="Bowman K.S."/>
            <person name="Cho Y.-J."/>
            <person name="Chun J."/>
            <person name="da Costa M.S."/>
            <person name="Rainey F.A."/>
            <person name="Moe W.M."/>
        </authorList>
    </citation>
    <scope>NUCLEOTIDE SEQUENCE [LARGE SCALE GENOMIC DNA]</scope>
    <source>
        <strain evidence="11 12">IP3-3</strain>
    </source>
</reference>
<evidence type="ECO:0000259" key="9">
    <source>
        <dbReference type="PROSITE" id="PS51332"/>
    </source>
</evidence>
<dbReference type="Proteomes" id="UP000053947">
    <property type="component" value="Unassembled WGS sequence"/>
</dbReference>
<evidence type="ECO:0000256" key="2">
    <source>
        <dbReference type="ARBA" id="ARBA00022603"/>
    </source>
</evidence>
<keyword evidence="4" id="KW-0949">S-adenosyl-L-methionine</keyword>
<dbReference type="STRING" id="1217799.DEALK_11240"/>
<dbReference type="RefSeq" id="WP_058439292.1">
    <property type="nucleotide sequence ID" value="NZ_KQ758903.1"/>
</dbReference>
<dbReference type="EMBL" id="LFDV01000002">
    <property type="protein sequence ID" value="KTB48279.1"/>
    <property type="molecule type" value="Genomic_DNA"/>
</dbReference>
<accession>A0A0W0GI83</accession>
<organism evidence="11 12">
    <name type="scientific">Dehalogenimonas alkenigignens</name>
    <dbReference type="NCBI Taxonomy" id="1217799"/>
    <lineage>
        <taxon>Bacteria</taxon>
        <taxon>Bacillati</taxon>
        <taxon>Chloroflexota</taxon>
        <taxon>Dehalococcoidia</taxon>
        <taxon>Dehalococcoidales</taxon>
        <taxon>Dehalococcoidaceae</taxon>
        <taxon>Dehalogenimonas</taxon>
    </lineage>
</organism>
<dbReference type="CDD" id="cd01335">
    <property type="entry name" value="Radical_SAM"/>
    <property type="match status" value="1"/>
</dbReference>
<keyword evidence="3" id="KW-0808">Transferase</keyword>
<dbReference type="InterPro" id="IPR034466">
    <property type="entry name" value="Methyltransferase_Class_B"/>
</dbReference>
<dbReference type="Gene3D" id="3.80.30.20">
    <property type="entry name" value="tm_1862 like domain"/>
    <property type="match status" value="1"/>
</dbReference>
<dbReference type="PATRIC" id="fig|1217799.6.peg.1158"/>
<dbReference type="InterPro" id="IPR036724">
    <property type="entry name" value="Cobalamin-bd_sf"/>
</dbReference>